<dbReference type="EMBL" id="JAHWDF010000030">
    <property type="protein sequence ID" value="MBW2963052.1"/>
    <property type="molecule type" value="Genomic_DNA"/>
</dbReference>
<name>A0ABS6W5B0_9FLAO</name>
<dbReference type="Proteomes" id="UP000719267">
    <property type="component" value="Unassembled WGS sequence"/>
</dbReference>
<evidence type="ECO:0000313" key="1">
    <source>
        <dbReference type="EMBL" id="MBW2963052.1"/>
    </source>
</evidence>
<proteinExistence type="predicted"/>
<evidence type="ECO:0000313" key="2">
    <source>
        <dbReference type="Proteomes" id="UP000719267"/>
    </source>
</evidence>
<comment type="caution">
    <text evidence="1">The sequence shown here is derived from an EMBL/GenBank/DDBJ whole genome shotgun (WGS) entry which is preliminary data.</text>
</comment>
<organism evidence="1 2">
    <name type="scientific">Mesonia aestuariivivens</name>
    <dbReference type="NCBI Taxonomy" id="2796128"/>
    <lineage>
        <taxon>Bacteria</taxon>
        <taxon>Pseudomonadati</taxon>
        <taxon>Bacteroidota</taxon>
        <taxon>Flavobacteriia</taxon>
        <taxon>Flavobacteriales</taxon>
        <taxon>Flavobacteriaceae</taxon>
        <taxon>Mesonia</taxon>
    </lineage>
</organism>
<gene>
    <name evidence="1" type="ORF">KW502_14800</name>
</gene>
<reference evidence="1 2" key="1">
    <citation type="submission" date="2021-07" db="EMBL/GenBank/DDBJ databases">
        <title>Mesonia aestuariivivens sp. nov., isolated from a tidal flat.</title>
        <authorList>
            <person name="Kim Y.-O."/>
            <person name="Yoon J.-H."/>
        </authorList>
    </citation>
    <scope>NUCLEOTIDE SEQUENCE [LARGE SCALE GENOMIC DNA]</scope>
    <source>
        <strain evidence="1 2">JHPTF-M18</strain>
    </source>
</reference>
<keyword evidence="2" id="KW-1185">Reference proteome</keyword>
<dbReference type="RefSeq" id="WP_219041333.1">
    <property type="nucleotide sequence ID" value="NZ_JAHWDF010000030.1"/>
</dbReference>
<sequence length="91" mass="10216">MKTKKLNTLKLKGLKDIGNGEYGLQKEITPQHTFRTANIRFEDYEEHLMKTTALLKVCILALDGQGDFGSISKVGSKLKNNFLCVLNSIDE</sequence>
<accession>A0ABS6W5B0</accession>
<protein>
    <submittedName>
        <fullName evidence="1">Uncharacterized protein</fullName>
    </submittedName>
</protein>